<gene>
    <name evidence="1" type="ORF">S01H1_01093</name>
</gene>
<evidence type="ECO:0000313" key="1">
    <source>
        <dbReference type="EMBL" id="GAF77458.1"/>
    </source>
</evidence>
<comment type="caution">
    <text evidence="1">The sequence shown here is derived from an EMBL/GenBank/DDBJ whole genome shotgun (WGS) entry which is preliminary data.</text>
</comment>
<organism evidence="1">
    <name type="scientific">marine sediment metagenome</name>
    <dbReference type="NCBI Taxonomy" id="412755"/>
    <lineage>
        <taxon>unclassified sequences</taxon>
        <taxon>metagenomes</taxon>
        <taxon>ecological metagenomes</taxon>
    </lineage>
</organism>
<protein>
    <submittedName>
        <fullName evidence="1">Uncharacterized protein</fullName>
    </submittedName>
</protein>
<sequence length="148" mass="16642">MSVDESTWRFYQQHLGYSDEEMALFRANPRNEEVLAKAPELMQKTIVAEVVESHGCYSQHKVGDRFLFDGAGNLLTTKCPRRICIYALQALAALIFATNELAYAGVDPDSLRFRRTGCFDVGVKCGGWGHIVMEVRVEDRSRHEAAKG</sequence>
<proteinExistence type="predicted"/>
<accession>X0S8W0</accession>
<dbReference type="EMBL" id="BARS01000446">
    <property type="protein sequence ID" value="GAF77458.1"/>
    <property type="molecule type" value="Genomic_DNA"/>
</dbReference>
<name>X0S8W0_9ZZZZ</name>
<dbReference type="AlphaFoldDB" id="X0S8W0"/>
<reference evidence="1" key="1">
    <citation type="journal article" date="2014" name="Front. Microbiol.">
        <title>High frequency of phylogenetically diverse reductive dehalogenase-homologous genes in deep subseafloor sedimentary metagenomes.</title>
        <authorList>
            <person name="Kawai M."/>
            <person name="Futagami T."/>
            <person name="Toyoda A."/>
            <person name="Takaki Y."/>
            <person name="Nishi S."/>
            <person name="Hori S."/>
            <person name="Arai W."/>
            <person name="Tsubouchi T."/>
            <person name="Morono Y."/>
            <person name="Uchiyama I."/>
            <person name="Ito T."/>
            <person name="Fujiyama A."/>
            <person name="Inagaki F."/>
            <person name="Takami H."/>
        </authorList>
    </citation>
    <scope>NUCLEOTIDE SEQUENCE</scope>
    <source>
        <strain evidence="1">Expedition CK06-06</strain>
    </source>
</reference>